<name>A0A0L6JW97_9FIRM</name>
<dbReference type="GO" id="GO:0003677">
    <property type="term" value="F:DNA binding"/>
    <property type="evidence" value="ECO:0007669"/>
    <property type="project" value="InterPro"/>
</dbReference>
<gene>
    <name evidence="7" type="ORF">Bccel_5167</name>
</gene>
<keyword evidence="8" id="KW-1185">Reference proteome</keyword>
<dbReference type="CDD" id="cd06171">
    <property type="entry name" value="Sigma70_r4"/>
    <property type="match status" value="1"/>
</dbReference>
<dbReference type="Proteomes" id="UP000036923">
    <property type="component" value="Unassembled WGS sequence"/>
</dbReference>
<dbReference type="Gene3D" id="1.10.10.10">
    <property type="entry name" value="Winged helix-like DNA-binding domain superfamily/Winged helix DNA-binding domain"/>
    <property type="match status" value="1"/>
</dbReference>
<dbReference type="AlphaFoldDB" id="A0A0L6JW97"/>
<evidence type="ECO:0000313" key="8">
    <source>
        <dbReference type="Proteomes" id="UP000036923"/>
    </source>
</evidence>
<feature type="domain" description="RNA polymerase sigma factor 70 region 4 type 2" evidence="6">
    <location>
        <begin position="117"/>
        <end position="165"/>
    </location>
</feature>
<evidence type="ECO:0000313" key="7">
    <source>
        <dbReference type="EMBL" id="KNY29890.1"/>
    </source>
</evidence>
<dbReference type="GO" id="GO:0016987">
    <property type="term" value="F:sigma factor activity"/>
    <property type="evidence" value="ECO:0007669"/>
    <property type="project" value="UniProtKB-KW"/>
</dbReference>
<evidence type="ECO:0000256" key="2">
    <source>
        <dbReference type="ARBA" id="ARBA00023015"/>
    </source>
</evidence>
<dbReference type="PANTHER" id="PTHR43133">
    <property type="entry name" value="RNA POLYMERASE ECF-TYPE SIGMA FACTO"/>
    <property type="match status" value="1"/>
</dbReference>
<sequence>MNLEETVTKCQLGDTEAFRELFNHMEQKAFGTAYLIAGKRGLAEDIVQEAFVCCIEQIKTLRSPEAFNVWFYRMITRIGWKMVKNHEKLVPDDILSKESVTQYSTEEEVQVEMMNQSVINAVDRLSNNLKTVVILHYFNGMSIEEISKVTGSLRATVKTRLYYARNVLRKKLENAVDESSESFMEGRNIKKASYYR</sequence>
<dbReference type="Pfam" id="PF08281">
    <property type="entry name" value="Sigma70_r4_2"/>
    <property type="match status" value="1"/>
</dbReference>
<dbReference type="EMBL" id="LGTC01000001">
    <property type="protein sequence ID" value="KNY29890.1"/>
    <property type="molecule type" value="Genomic_DNA"/>
</dbReference>
<keyword evidence="4" id="KW-0804">Transcription</keyword>
<keyword evidence="3" id="KW-0731">Sigma factor</keyword>
<dbReference type="InterPro" id="IPR039425">
    <property type="entry name" value="RNA_pol_sigma-70-like"/>
</dbReference>
<dbReference type="InterPro" id="IPR007627">
    <property type="entry name" value="RNA_pol_sigma70_r2"/>
</dbReference>
<dbReference type="NCBIfam" id="TIGR02937">
    <property type="entry name" value="sigma70-ECF"/>
    <property type="match status" value="1"/>
</dbReference>
<dbReference type="RefSeq" id="WP_050753831.1">
    <property type="nucleotide sequence ID" value="NZ_JQKC01000022.1"/>
</dbReference>
<protein>
    <submittedName>
        <fullName evidence="7">RNA polymerase, sigma-24 subunit, RpoE, ECF subfamily</fullName>
    </submittedName>
</protein>
<evidence type="ECO:0000256" key="1">
    <source>
        <dbReference type="ARBA" id="ARBA00010641"/>
    </source>
</evidence>
<dbReference type="InterPro" id="IPR013325">
    <property type="entry name" value="RNA_pol_sigma_r2"/>
</dbReference>
<dbReference type="STRING" id="398512.Bccel_5167"/>
<dbReference type="Pfam" id="PF04542">
    <property type="entry name" value="Sigma70_r2"/>
    <property type="match status" value="1"/>
</dbReference>
<evidence type="ECO:0000259" key="5">
    <source>
        <dbReference type="Pfam" id="PF04542"/>
    </source>
</evidence>
<organism evidence="7 8">
    <name type="scientific">Pseudobacteroides cellulosolvens ATCC 35603 = DSM 2933</name>
    <dbReference type="NCBI Taxonomy" id="398512"/>
    <lineage>
        <taxon>Bacteria</taxon>
        <taxon>Bacillati</taxon>
        <taxon>Bacillota</taxon>
        <taxon>Clostridia</taxon>
        <taxon>Eubacteriales</taxon>
        <taxon>Oscillospiraceae</taxon>
        <taxon>Pseudobacteroides</taxon>
    </lineage>
</organism>
<dbReference type="SUPFAM" id="SSF88946">
    <property type="entry name" value="Sigma2 domain of RNA polymerase sigma factors"/>
    <property type="match status" value="1"/>
</dbReference>
<dbReference type="InterPro" id="IPR036388">
    <property type="entry name" value="WH-like_DNA-bd_sf"/>
</dbReference>
<evidence type="ECO:0000259" key="6">
    <source>
        <dbReference type="Pfam" id="PF08281"/>
    </source>
</evidence>
<comment type="similarity">
    <text evidence="1">Belongs to the sigma-70 factor family. ECF subfamily.</text>
</comment>
<dbReference type="GO" id="GO:0006352">
    <property type="term" value="P:DNA-templated transcription initiation"/>
    <property type="evidence" value="ECO:0007669"/>
    <property type="project" value="InterPro"/>
</dbReference>
<keyword evidence="2" id="KW-0805">Transcription regulation</keyword>
<dbReference type="OrthoDB" id="9784984at2"/>
<dbReference type="SUPFAM" id="SSF88659">
    <property type="entry name" value="Sigma3 and sigma4 domains of RNA polymerase sigma factors"/>
    <property type="match status" value="1"/>
</dbReference>
<proteinExistence type="inferred from homology"/>
<dbReference type="InterPro" id="IPR014284">
    <property type="entry name" value="RNA_pol_sigma-70_dom"/>
</dbReference>
<dbReference type="InterPro" id="IPR013249">
    <property type="entry name" value="RNA_pol_sigma70_r4_t2"/>
</dbReference>
<dbReference type="Gene3D" id="1.10.1740.10">
    <property type="match status" value="1"/>
</dbReference>
<reference evidence="8" key="1">
    <citation type="submission" date="2015-07" db="EMBL/GenBank/DDBJ databases">
        <title>Near-Complete Genome Sequence of the Cellulolytic Bacterium Bacteroides (Pseudobacteroides) cellulosolvens ATCC 35603.</title>
        <authorList>
            <person name="Dassa B."/>
            <person name="Utturkar S.M."/>
            <person name="Klingeman D.M."/>
            <person name="Hurt R.A."/>
            <person name="Keller M."/>
            <person name="Xu J."/>
            <person name="Reddy Y.H.K."/>
            <person name="Borovok I."/>
            <person name="Grinberg I.R."/>
            <person name="Lamed R."/>
            <person name="Zhivin O."/>
            <person name="Bayer E.A."/>
            <person name="Brown S.D."/>
        </authorList>
    </citation>
    <scope>NUCLEOTIDE SEQUENCE [LARGE SCALE GENOMIC DNA]</scope>
    <source>
        <strain evidence="8">DSM 2933</strain>
    </source>
</reference>
<accession>A0A0L6JW97</accession>
<dbReference type="PANTHER" id="PTHR43133:SF60">
    <property type="entry name" value="RNA POLYMERASE SIGMA FACTOR SIGV"/>
    <property type="match status" value="1"/>
</dbReference>
<feature type="domain" description="RNA polymerase sigma-70 region 2" evidence="5">
    <location>
        <begin position="21"/>
        <end position="77"/>
    </location>
</feature>
<evidence type="ECO:0000256" key="4">
    <source>
        <dbReference type="ARBA" id="ARBA00023163"/>
    </source>
</evidence>
<dbReference type="eggNOG" id="COG1595">
    <property type="taxonomic scope" value="Bacteria"/>
</dbReference>
<dbReference type="InterPro" id="IPR013324">
    <property type="entry name" value="RNA_pol_sigma_r3/r4-like"/>
</dbReference>
<evidence type="ECO:0000256" key="3">
    <source>
        <dbReference type="ARBA" id="ARBA00023082"/>
    </source>
</evidence>
<comment type="caution">
    <text evidence="7">The sequence shown here is derived from an EMBL/GenBank/DDBJ whole genome shotgun (WGS) entry which is preliminary data.</text>
</comment>